<gene>
    <name evidence="4" type="ORF">Fmac_001392</name>
</gene>
<dbReference type="SMART" id="SM00364">
    <property type="entry name" value="LRR_BAC"/>
    <property type="match status" value="6"/>
</dbReference>
<evidence type="ECO:0000256" key="1">
    <source>
        <dbReference type="ARBA" id="ARBA00022614"/>
    </source>
</evidence>
<dbReference type="InterPro" id="IPR032675">
    <property type="entry name" value="LRR_dom_sf"/>
</dbReference>
<dbReference type="SUPFAM" id="SSF52058">
    <property type="entry name" value="L domain-like"/>
    <property type="match status" value="1"/>
</dbReference>
<keyword evidence="1" id="KW-0433">Leucine-rich repeat</keyword>
<sequence length="562" mass="63605">MHNDNIIDESILHSLQRSSSGRLYKENSSFILKTDKVDEIEKEKDSKLQIFRKLALLKENEINNYYKIRRGDCSKTRVGSKQESLFRRSGVQFPSIYPCLLQEMNPSNFPILCHLLHQQDPKTYPPLPTQLHQSLLTRFPHLSDPKLLSWLSHTLGPPHALLQQEDCRATEERLVEAYEAQSLHEDASQGLIAILRKAQSQELQRVDLSASHLTILPEAFSKIRSLVVLNLSQNQLEGLPGTFLLSHQLHLSFLLPSSPHPRHRPRFPRSVAAYRLLVFHRSPTRPPQPSPLMIPDSIAGLQKLVELDISSNILGSLPDSIGLLVNLKVLNVSANKLSALPESIALCRALVELDASFNNIMCMPTNMGFGLVNLEKLLIHLNKIRILPTSIGEMKSLRHLDVHFNQLHGLPQSIGKLTNLEYLNLSSNFSDMTELPETLGDLVNLRELDVSNNQIRALPYTFSRLENLTKLNLDQNPIIVPPIEVVNEGVEVVKEFMAKWWLDLIEEAQQKSMAETKNQQAQTGWLAWGASLLNNVAEISESVAEYFASRKAPRDPWLDQQL</sequence>
<dbReference type="FunFam" id="3.80.10.10:FF:000746">
    <property type="entry name" value="Plant intracellular Ras-group-related LRR protein 2"/>
    <property type="match status" value="1"/>
</dbReference>
<feature type="domain" description="Disease resistance R13L4/SHOC-2-like LRR" evidence="3">
    <location>
        <begin position="413"/>
        <end position="476"/>
    </location>
</feature>
<dbReference type="InterPro" id="IPR003591">
    <property type="entry name" value="Leu-rich_rpt_typical-subtyp"/>
</dbReference>
<organism evidence="4 5">
    <name type="scientific">Flemingia macrophylla</name>
    <dbReference type="NCBI Taxonomy" id="520843"/>
    <lineage>
        <taxon>Eukaryota</taxon>
        <taxon>Viridiplantae</taxon>
        <taxon>Streptophyta</taxon>
        <taxon>Embryophyta</taxon>
        <taxon>Tracheophyta</taxon>
        <taxon>Spermatophyta</taxon>
        <taxon>Magnoliopsida</taxon>
        <taxon>eudicotyledons</taxon>
        <taxon>Gunneridae</taxon>
        <taxon>Pentapetalae</taxon>
        <taxon>rosids</taxon>
        <taxon>fabids</taxon>
        <taxon>Fabales</taxon>
        <taxon>Fabaceae</taxon>
        <taxon>Papilionoideae</taxon>
        <taxon>50 kb inversion clade</taxon>
        <taxon>NPAAA clade</taxon>
        <taxon>indigoferoid/millettioid clade</taxon>
        <taxon>Phaseoleae</taxon>
        <taxon>Flemingia</taxon>
    </lineage>
</organism>
<protein>
    <recommendedName>
        <fullName evidence="3">Disease resistance R13L4/SHOC-2-like LRR domain-containing protein</fullName>
    </recommendedName>
</protein>
<keyword evidence="5" id="KW-1185">Reference proteome</keyword>
<dbReference type="PROSITE" id="PS51450">
    <property type="entry name" value="LRR"/>
    <property type="match status" value="4"/>
</dbReference>
<dbReference type="InterPro" id="IPR001611">
    <property type="entry name" value="Leu-rich_rpt"/>
</dbReference>
<dbReference type="Proteomes" id="UP001603857">
    <property type="component" value="Unassembled WGS sequence"/>
</dbReference>
<dbReference type="AlphaFoldDB" id="A0ABD1NGZ5"/>
<dbReference type="SMART" id="SM00369">
    <property type="entry name" value="LRR_TYP"/>
    <property type="match status" value="7"/>
</dbReference>
<dbReference type="PANTHER" id="PTHR45752:SF63">
    <property type="entry name" value="PLANT INTRACELLULAR RAS-GROUP-RELATED LRR PROTEIN 3"/>
    <property type="match status" value="1"/>
</dbReference>
<evidence type="ECO:0000313" key="4">
    <source>
        <dbReference type="EMBL" id="KAL2347392.1"/>
    </source>
</evidence>
<reference evidence="4 5" key="1">
    <citation type="submission" date="2024-08" db="EMBL/GenBank/DDBJ databases">
        <title>Insights into the chromosomal genome structure of Flemingia macrophylla.</title>
        <authorList>
            <person name="Ding Y."/>
            <person name="Zhao Y."/>
            <person name="Bi W."/>
            <person name="Wu M."/>
            <person name="Zhao G."/>
            <person name="Gong Y."/>
            <person name="Li W."/>
            <person name="Zhang P."/>
        </authorList>
    </citation>
    <scope>NUCLEOTIDE SEQUENCE [LARGE SCALE GENOMIC DNA]</scope>
    <source>
        <strain evidence="4">DYQJB</strain>
        <tissue evidence="4">Leaf</tissue>
    </source>
</reference>
<evidence type="ECO:0000259" key="3">
    <source>
        <dbReference type="Pfam" id="PF23598"/>
    </source>
</evidence>
<dbReference type="Gene3D" id="3.80.10.10">
    <property type="entry name" value="Ribonuclease Inhibitor"/>
    <property type="match status" value="3"/>
</dbReference>
<accession>A0ABD1NGZ5</accession>
<name>A0ABD1NGZ5_9FABA</name>
<keyword evidence="2" id="KW-0677">Repeat</keyword>
<dbReference type="InterPro" id="IPR055414">
    <property type="entry name" value="LRR_R13L4/SHOC2-like"/>
</dbReference>
<dbReference type="Pfam" id="PF13855">
    <property type="entry name" value="LRR_8"/>
    <property type="match status" value="1"/>
</dbReference>
<dbReference type="PANTHER" id="PTHR45752">
    <property type="entry name" value="LEUCINE-RICH REPEAT-CONTAINING"/>
    <property type="match status" value="1"/>
</dbReference>
<proteinExistence type="predicted"/>
<evidence type="ECO:0000256" key="2">
    <source>
        <dbReference type="ARBA" id="ARBA00022737"/>
    </source>
</evidence>
<dbReference type="InterPro" id="IPR050715">
    <property type="entry name" value="LRR-SigEffector_domain"/>
</dbReference>
<comment type="caution">
    <text evidence="4">The sequence shown here is derived from an EMBL/GenBank/DDBJ whole genome shotgun (WGS) entry which is preliminary data.</text>
</comment>
<dbReference type="EMBL" id="JBGMDY010000001">
    <property type="protein sequence ID" value="KAL2347392.1"/>
    <property type="molecule type" value="Genomic_DNA"/>
</dbReference>
<dbReference type="Pfam" id="PF23598">
    <property type="entry name" value="LRR_14"/>
    <property type="match status" value="1"/>
</dbReference>
<evidence type="ECO:0000313" key="5">
    <source>
        <dbReference type="Proteomes" id="UP001603857"/>
    </source>
</evidence>